<reference evidence="1 2" key="1">
    <citation type="submission" date="2018-06" db="EMBL/GenBank/DDBJ databases">
        <title>Genomic Encyclopedia of Type Strains, Phase III (KMG-III): the genomes of soil and plant-associated and newly described type strains.</title>
        <authorList>
            <person name="Whitman W."/>
        </authorList>
    </citation>
    <scope>NUCLEOTIDE SEQUENCE [LARGE SCALE GENOMIC DNA]</scope>
    <source>
        <strain evidence="1 2">CGMCC 1.15366</strain>
    </source>
</reference>
<sequence>MFGLFKKHPTRQLRKELAQLQEKSMQAQRNGDIRTHSKLSAQADEIWREIQRLEAQSK</sequence>
<accession>A0A327WYT3</accession>
<dbReference type="EMBL" id="QLMD01000005">
    <property type="protein sequence ID" value="RAJ98427.1"/>
    <property type="molecule type" value="Genomic_DNA"/>
</dbReference>
<dbReference type="InterPro" id="IPR045493">
    <property type="entry name" value="DUF6435"/>
</dbReference>
<evidence type="ECO:0008006" key="3">
    <source>
        <dbReference type="Google" id="ProtNLM"/>
    </source>
</evidence>
<protein>
    <recommendedName>
        <fullName evidence="3">Lacal_2735 family protein</fullName>
    </recommendedName>
</protein>
<comment type="caution">
    <text evidence="1">The sequence shown here is derived from an EMBL/GenBank/DDBJ whole genome shotgun (WGS) entry which is preliminary data.</text>
</comment>
<dbReference type="AlphaFoldDB" id="A0A327WYT3"/>
<dbReference type="NCBIfam" id="NF033487">
    <property type="entry name" value="Lacal_2735_fam"/>
    <property type="match status" value="1"/>
</dbReference>
<dbReference type="RefSeq" id="WP_111569262.1">
    <property type="nucleotide sequence ID" value="NZ_PIPK01000005.1"/>
</dbReference>
<proteinExistence type="predicted"/>
<name>A0A327WYT3_9GAMM</name>
<organism evidence="1 2">
    <name type="scientific">Aliidiomarina maris</name>
    <dbReference type="NCBI Taxonomy" id="531312"/>
    <lineage>
        <taxon>Bacteria</taxon>
        <taxon>Pseudomonadati</taxon>
        <taxon>Pseudomonadota</taxon>
        <taxon>Gammaproteobacteria</taxon>
        <taxon>Alteromonadales</taxon>
        <taxon>Idiomarinaceae</taxon>
        <taxon>Aliidiomarina</taxon>
    </lineage>
</organism>
<dbReference type="OrthoDB" id="292170at2"/>
<gene>
    <name evidence="1" type="ORF">B0I24_105180</name>
</gene>
<dbReference type="Pfam" id="PF20027">
    <property type="entry name" value="DUF6435"/>
    <property type="match status" value="1"/>
</dbReference>
<dbReference type="Proteomes" id="UP000249203">
    <property type="component" value="Unassembled WGS sequence"/>
</dbReference>
<evidence type="ECO:0000313" key="1">
    <source>
        <dbReference type="EMBL" id="RAJ98427.1"/>
    </source>
</evidence>
<evidence type="ECO:0000313" key="2">
    <source>
        <dbReference type="Proteomes" id="UP000249203"/>
    </source>
</evidence>